<feature type="region of interest" description="Disordered" evidence="1">
    <location>
        <begin position="211"/>
        <end position="312"/>
    </location>
</feature>
<dbReference type="PROSITE" id="PS00726">
    <property type="entry name" value="AP_NUCLEASE_F1_1"/>
    <property type="match status" value="1"/>
</dbReference>
<gene>
    <name evidence="4" type="ORF">OSB04_029348</name>
</gene>
<name>A0AA38VYP9_9ASTR</name>
<feature type="region of interest" description="Disordered" evidence="1">
    <location>
        <begin position="27"/>
        <end position="70"/>
    </location>
</feature>
<dbReference type="GO" id="GO:0003677">
    <property type="term" value="F:DNA binding"/>
    <property type="evidence" value="ECO:0007669"/>
    <property type="project" value="InterPro"/>
</dbReference>
<feature type="compositionally biased region" description="Basic and acidic residues" evidence="1">
    <location>
        <begin position="140"/>
        <end position="149"/>
    </location>
</feature>
<evidence type="ECO:0000313" key="4">
    <source>
        <dbReference type="EMBL" id="KAJ9542842.1"/>
    </source>
</evidence>
<feature type="domain" description="Endonuclease/exonuclease/phosphatase" evidence="3">
    <location>
        <begin position="346"/>
        <end position="546"/>
    </location>
</feature>
<dbReference type="InterPro" id="IPR036691">
    <property type="entry name" value="Endo/exonu/phosph_ase_sf"/>
</dbReference>
<dbReference type="InterPro" id="IPR000477">
    <property type="entry name" value="RT_dom"/>
</dbReference>
<reference evidence="4" key="1">
    <citation type="submission" date="2023-03" db="EMBL/GenBank/DDBJ databases">
        <title>Chromosome-scale reference genome and RAD-based genetic map of yellow starthistle (Centaurea solstitialis) reveal putative structural variation and QTLs associated with invader traits.</title>
        <authorList>
            <person name="Reatini B."/>
            <person name="Cang F.A."/>
            <person name="Jiang Q."/>
            <person name="Mckibben M.T.W."/>
            <person name="Barker M.S."/>
            <person name="Rieseberg L.H."/>
            <person name="Dlugosch K.M."/>
        </authorList>
    </citation>
    <scope>NUCLEOTIDE SEQUENCE</scope>
    <source>
        <strain evidence="4">CAN-66</strain>
        <tissue evidence="4">Leaf</tissue>
    </source>
</reference>
<accession>A0AA38VYP9</accession>
<feature type="domain" description="Reverse transcriptase" evidence="2">
    <location>
        <begin position="821"/>
        <end position="960"/>
    </location>
</feature>
<dbReference type="Proteomes" id="UP001172457">
    <property type="component" value="Chromosome 7"/>
</dbReference>
<dbReference type="InterPro" id="IPR020847">
    <property type="entry name" value="AP_endonuclease_F1_BS"/>
</dbReference>
<dbReference type="GO" id="GO:0004519">
    <property type="term" value="F:endonuclease activity"/>
    <property type="evidence" value="ECO:0007669"/>
    <property type="project" value="InterPro"/>
</dbReference>
<dbReference type="PANTHER" id="PTHR19446">
    <property type="entry name" value="REVERSE TRANSCRIPTASES"/>
    <property type="match status" value="1"/>
</dbReference>
<keyword evidence="5" id="KW-1185">Reference proteome</keyword>
<evidence type="ECO:0000313" key="5">
    <source>
        <dbReference type="Proteomes" id="UP001172457"/>
    </source>
</evidence>
<dbReference type="GO" id="GO:0006281">
    <property type="term" value="P:DNA repair"/>
    <property type="evidence" value="ECO:0007669"/>
    <property type="project" value="InterPro"/>
</dbReference>
<protein>
    <recommendedName>
        <fullName evidence="6">Reverse transcriptase domain-containing protein</fullName>
    </recommendedName>
</protein>
<evidence type="ECO:0000259" key="3">
    <source>
        <dbReference type="Pfam" id="PF03372"/>
    </source>
</evidence>
<proteinExistence type="predicted"/>
<comment type="caution">
    <text evidence="4">The sequence shown here is derived from an EMBL/GenBank/DDBJ whole genome shotgun (WGS) entry which is preliminary data.</text>
</comment>
<dbReference type="InterPro" id="IPR005135">
    <property type="entry name" value="Endo/exonuclease/phosphatase"/>
</dbReference>
<feature type="compositionally biased region" description="Low complexity" evidence="1">
    <location>
        <begin position="294"/>
        <end position="309"/>
    </location>
</feature>
<dbReference type="SUPFAM" id="SSF56219">
    <property type="entry name" value="DNase I-like"/>
    <property type="match status" value="1"/>
</dbReference>
<dbReference type="Gene3D" id="3.60.10.10">
    <property type="entry name" value="Endonuclease/exonuclease/phosphatase"/>
    <property type="match status" value="1"/>
</dbReference>
<feature type="compositionally biased region" description="Basic and acidic residues" evidence="1">
    <location>
        <begin position="267"/>
        <end position="287"/>
    </location>
</feature>
<organism evidence="4 5">
    <name type="scientific">Centaurea solstitialis</name>
    <name type="common">yellow star-thistle</name>
    <dbReference type="NCBI Taxonomy" id="347529"/>
    <lineage>
        <taxon>Eukaryota</taxon>
        <taxon>Viridiplantae</taxon>
        <taxon>Streptophyta</taxon>
        <taxon>Embryophyta</taxon>
        <taxon>Tracheophyta</taxon>
        <taxon>Spermatophyta</taxon>
        <taxon>Magnoliopsida</taxon>
        <taxon>eudicotyledons</taxon>
        <taxon>Gunneridae</taxon>
        <taxon>Pentapetalae</taxon>
        <taxon>asterids</taxon>
        <taxon>campanulids</taxon>
        <taxon>Asterales</taxon>
        <taxon>Asteraceae</taxon>
        <taxon>Carduoideae</taxon>
        <taxon>Cardueae</taxon>
        <taxon>Centaureinae</taxon>
        <taxon>Centaurea</taxon>
    </lineage>
</organism>
<sequence>MTSERKVMTKSWNLFQNMKLQMRKIQMKSGKEDFVSDTDPGGEESRFEGDKQGDELAKEIGGDGTEDCVKEDNAARNDAGIWNGVDLRQVENPKVACHEDALRFETREEEESPGNMVEIRTVQDPTMGLTAQEGSKSKKRFENQEKAEPNLEIIVGGPKPNPVGPVLQSGIRSNSDLHHETSSPIDPIHINSTIGGKVQQEEVQRKKGNGEFHCGLGIEKNPKRTDRMSNSQKSLQSRGKITKTDSQNLGRGKVSFHLMKQLARGKPLKEAEKRGSSSPKKLKEGRKAVKSVRSNASSCQGSNSSSLGNKESEDSLKEFGELVGFSWNRRLRKGHERADERKKGWIRRIITKEKPDLVGIQETKLANWDAFLISRIWDGDDGGYTSTNAQGKSGGTDTKIFTCVQVILEEDYLIVIGSWLNVDGLVGFINVYAPNLVSLRKETWDRLQHVIANDDVRWCAFGDFNEVRDPSERLNSEVNLSGMREFNDFISNSGLIEAPLLGRKFTRISDDGIKFSKLDRFLMTVDFSFLRKKLRVKALDRGLSDHVPILLEEDKADFGPSPFKFYDSSLLEDDLGSVMEQNWKCEKQSEFPDQVFRDKLKGVKGAIKVWCKSKFGHLDSQIEEAKSKSSKLEKEAETNGWSASDKDRWLLYRKQFMELDKKRTKMQSQKAKINWLAEGDENSKFFHAAIRKCERRNGITGLLINGSWSEEPSRIKEHIFDTFRNKFSSIIGNRPNLRSVKFKKLSQEEAEELERPLEELEVWNAIKSCRKNKAPGPNGFSFGFLKFFWDIIKKDLMAALRWFWDSERISLGCNSSFITLIPKNQSPEGLGDYRPISLIGLVAVILAERLRKVIGKIISKSQSAFIKRRHILDGVLVANEVVDYVRQKKKKRVDFEKAYYSVEWDFLLDSLENMGFGSKWRRWIEACLRSSTMSVLVNGSPTKEFGIGRGLRQGDPLAPCNAPQNPGNKTNVTITNPSDLIRKNIKIFFSKGTIVKSACGTNPPQLRFLKDKNHNS</sequence>
<evidence type="ECO:0000259" key="2">
    <source>
        <dbReference type="Pfam" id="PF00078"/>
    </source>
</evidence>
<dbReference type="Pfam" id="PF03372">
    <property type="entry name" value="Exo_endo_phos"/>
    <property type="match status" value="1"/>
</dbReference>
<feature type="compositionally biased region" description="Basic and acidic residues" evidence="1">
    <location>
        <begin position="43"/>
        <end position="70"/>
    </location>
</feature>
<feature type="compositionally biased region" description="Polar residues" evidence="1">
    <location>
        <begin position="228"/>
        <end position="249"/>
    </location>
</feature>
<dbReference type="Pfam" id="PF00078">
    <property type="entry name" value="RVT_1"/>
    <property type="match status" value="1"/>
</dbReference>
<feature type="region of interest" description="Disordered" evidence="1">
    <location>
        <begin position="125"/>
        <end position="191"/>
    </location>
</feature>
<evidence type="ECO:0000256" key="1">
    <source>
        <dbReference type="SAM" id="MobiDB-lite"/>
    </source>
</evidence>
<evidence type="ECO:0008006" key="6">
    <source>
        <dbReference type="Google" id="ProtNLM"/>
    </source>
</evidence>
<dbReference type="AlphaFoldDB" id="A0AA38VYP9"/>
<dbReference type="EMBL" id="JARYMX010000007">
    <property type="protein sequence ID" value="KAJ9542842.1"/>
    <property type="molecule type" value="Genomic_DNA"/>
</dbReference>